<dbReference type="InParanoid" id="F4NTP4"/>
<dbReference type="SUPFAM" id="SSF52949">
    <property type="entry name" value="Macro domain-like"/>
    <property type="match status" value="1"/>
</dbReference>
<feature type="domain" description="Macro" evidence="1">
    <location>
        <begin position="1"/>
        <end position="179"/>
    </location>
</feature>
<dbReference type="AlphaFoldDB" id="F4NTP4"/>
<dbReference type="GeneID" id="18241727"/>
<keyword evidence="3" id="KW-1185">Reference proteome</keyword>
<reference evidence="2 3" key="1">
    <citation type="submission" date="2009-12" db="EMBL/GenBank/DDBJ databases">
        <title>The draft genome of Batrachochytrium dendrobatidis.</title>
        <authorList>
            <consortium name="US DOE Joint Genome Institute (JGI-PGF)"/>
            <person name="Kuo A."/>
            <person name="Salamov A."/>
            <person name="Schmutz J."/>
            <person name="Lucas S."/>
            <person name="Pitluck S."/>
            <person name="Rosenblum E."/>
            <person name="Stajich J."/>
            <person name="Eisen M."/>
            <person name="Grigoriev I.V."/>
        </authorList>
    </citation>
    <scope>NUCLEOTIDE SEQUENCE [LARGE SCALE GENOMIC DNA]</scope>
    <source>
        <strain evidence="3">JAM81 / FGSC 10211</strain>
    </source>
</reference>
<dbReference type="CDD" id="cd02908">
    <property type="entry name" value="Macro_OAADPr_deacetylase"/>
    <property type="match status" value="1"/>
</dbReference>
<dbReference type="OMA" id="AKWVIHT"/>
<sequence>MTSLTGIATDNCCKYSRGDITELPVDAIVNAANNSLLGGGGVDGAIHRKAGRELLEECIKLDGCPTGQAKLTRGYNLPSPHVIHTVGPIIRGNQLQPNVLASCYTASLNVAKHNQIKSIAFPCISTGIYGYDQDSAAHVALGTVRQWLMENTDTVDLVIFCVFLEEDYQIYSRLIPEYFTGIKNDSSSTPDR</sequence>
<dbReference type="SMART" id="SM00506">
    <property type="entry name" value="A1pp"/>
    <property type="match status" value="1"/>
</dbReference>
<dbReference type="HOGENOM" id="CLU_046550_5_1_1"/>
<evidence type="ECO:0000313" key="3">
    <source>
        <dbReference type="Proteomes" id="UP000007241"/>
    </source>
</evidence>
<dbReference type="STRING" id="684364.F4NTP4"/>
<dbReference type="Proteomes" id="UP000007241">
    <property type="component" value="Unassembled WGS sequence"/>
</dbReference>
<organism evidence="2 3">
    <name type="scientific">Batrachochytrium dendrobatidis (strain JAM81 / FGSC 10211)</name>
    <name type="common">Frog chytrid fungus</name>
    <dbReference type="NCBI Taxonomy" id="684364"/>
    <lineage>
        <taxon>Eukaryota</taxon>
        <taxon>Fungi</taxon>
        <taxon>Fungi incertae sedis</taxon>
        <taxon>Chytridiomycota</taxon>
        <taxon>Chytridiomycota incertae sedis</taxon>
        <taxon>Chytridiomycetes</taxon>
        <taxon>Rhizophydiales</taxon>
        <taxon>Rhizophydiales incertae sedis</taxon>
        <taxon>Batrachochytrium</taxon>
    </lineage>
</organism>
<evidence type="ECO:0000313" key="2">
    <source>
        <dbReference type="EMBL" id="EGF83119.1"/>
    </source>
</evidence>
<dbReference type="NCBIfam" id="NF001664">
    <property type="entry name" value="PRK00431.1-6"/>
    <property type="match status" value="1"/>
</dbReference>
<gene>
    <name evidence="2" type="ORF">BATDEDRAFT_8306</name>
</gene>
<proteinExistence type="predicted"/>
<dbReference type="PANTHER" id="PTHR11106:SF27">
    <property type="entry name" value="MACRO DOMAIN-CONTAINING PROTEIN"/>
    <property type="match status" value="1"/>
</dbReference>
<dbReference type="Gene3D" id="3.40.220.10">
    <property type="entry name" value="Leucine Aminopeptidase, subunit E, domain 1"/>
    <property type="match status" value="1"/>
</dbReference>
<dbReference type="EMBL" id="GL882879">
    <property type="protein sequence ID" value="EGF83119.1"/>
    <property type="molecule type" value="Genomic_DNA"/>
</dbReference>
<protein>
    <recommendedName>
        <fullName evidence="1">Macro domain-containing protein</fullName>
    </recommendedName>
</protein>
<evidence type="ECO:0000259" key="1">
    <source>
        <dbReference type="PROSITE" id="PS51154"/>
    </source>
</evidence>
<name>F4NTP4_BATDJ</name>
<dbReference type="InterPro" id="IPR002589">
    <property type="entry name" value="Macro_dom"/>
</dbReference>
<dbReference type="Pfam" id="PF01661">
    <property type="entry name" value="Macro"/>
    <property type="match status" value="1"/>
</dbReference>
<dbReference type="PANTHER" id="PTHR11106">
    <property type="entry name" value="GANGLIOSIDE INDUCED DIFFERENTIATION ASSOCIATED PROTEIN 2-RELATED"/>
    <property type="match status" value="1"/>
</dbReference>
<dbReference type="OrthoDB" id="6077599at2759"/>
<accession>F4NTP4</accession>
<dbReference type="RefSeq" id="XP_006674988.1">
    <property type="nucleotide sequence ID" value="XM_006674925.1"/>
</dbReference>
<dbReference type="PROSITE" id="PS51154">
    <property type="entry name" value="MACRO"/>
    <property type="match status" value="1"/>
</dbReference>
<dbReference type="InterPro" id="IPR043472">
    <property type="entry name" value="Macro_dom-like"/>
</dbReference>